<feature type="transmembrane region" description="Helical" evidence="1">
    <location>
        <begin position="53"/>
        <end position="83"/>
    </location>
</feature>
<evidence type="ECO:0000313" key="3">
    <source>
        <dbReference type="EMBL" id="RUO18098.1"/>
    </source>
</evidence>
<evidence type="ECO:0000313" key="4">
    <source>
        <dbReference type="Proteomes" id="UP000249203"/>
    </source>
</evidence>
<keyword evidence="5" id="KW-1185">Reference proteome</keyword>
<accession>A0A327WLJ4</accession>
<keyword evidence="1" id="KW-0812">Transmembrane</keyword>
<dbReference type="RefSeq" id="WP_111570600.1">
    <property type="nucleotide sequence ID" value="NZ_PIPK01000025.1"/>
</dbReference>
<dbReference type="Proteomes" id="UP000249203">
    <property type="component" value="Unassembled WGS sequence"/>
</dbReference>
<reference evidence="2 4" key="2">
    <citation type="submission" date="2018-06" db="EMBL/GenBank/DDBJ databases">
        <title>Genomic Encyclopedia of Type Strains, Phase III (KMG-III): the genomes of soil and plant-associated and newly described type strains.</title>
        <authorList>
            <person name="Whitman W."/>
        </authorList>
    </citation>
    <scope>NUCLEOTIDE SEQUENCE [LARGE SCALE GENOMIC DNA]</scope>
    <source>
        <strain evidence="2 4">CGMCC 1.15366</strain>
    </source>
</reference>
<sequence length="85" mass="9497">MKKNSLMKKVRDRAVVYLGLLVFAGVPAYFIARGILASVSDHLFTFDLMHWGAWIATVALTLVVAIVLMMMLVNLVLFAMVAFKH</sequence>
<evidence type="ECO:0000256" key="1">
    <source>
        <dbReference type="SAM" id="Phobius"/>
    </source>
</evidence>
<proteinExistence type="predicted"/>
<keyword evidence="1" id="KW-0472">Membrane</keyword>
<keyword evidence="1" id="KW-1133">Transmembrane helix</keyword>
<comment type="caution">
    <text evidence="2">The sequence shown here is derived from an EMBL/GenBank/DDBJ whole genome shotgun (WGS) entry which is preliminary data.</text>
</comment>
<evidence type="ECO:0000313" key="5">
    <source>
        <dbReference type="Proteomes" id="UP000287865"/>
    </source>
</evidence>
<gene>
    <name evidence="2" type="ORF">B0I24_1284</name>
    <name evidence="3" type="ORF">CWE07_14210</name>
</gene>
<dbReference type="AlphaFoldDB" id="A0A327WLJ4"/>
<dbReference type="Proteomes" id="UP000287865">
    <property type="component" value="Unassembled WGS sequence"/>
</dbReference>
<organism evidence="2 4">
    <name type="scientific">Aliidiomarina maris</name>
    <dbReference type="NCBI Taxonomy" id="531312"/>
    <lineage>
        <taxon>Bacteria</taxon>
        <taxon>Pseudomonadati</taxon>
        <taxon>Pseudomonadota</taxon>
        <taxon>Gammaproteobacteria</taxon>
        <taxon>Alteromonadales</taxon>
        <taxon>Idiomarinaceae</taxon>
        <taxon>Aliidiomarina</taxon>
    </lineage>
</organism>
<evidence type="ECO:0000313" key="2">
    <source>
        <dbReference type="EMBL" id="RAJ92893.1"/>
    </source>
</evidence>
<name>A0A327WLJ4_9GAMM</name>
<dbReference type="EMBL" id="QLMD01000028">
    <property type="protein sequence ID" value="RAJ92893.1"/>
    <property type="molecule type" value="Genomic_DNA"/>
</dbReference>
<reference evidence="3 5" key="1">
    <citation type="journal article" date="2018" name="Front. Microbiol.">
        <title>Genome-Based Analysis Reveals the Taxonomy and Diversity of the Family Idiomarinaceae.</title>
        <authorList>
            <person name="Liu Y."/>
            <person name="Lai Q."/>
            <person name="Shao Z."/>
        </authorList>
    </citation>
    <scope>NUCLEOTIDE SEQUENCE [LARGE SCALE GENOMIC DNA]</scope>
    <source>
        <strain evidence="3 5">CF12-14</strain>
    </source>
</reference>
<protein>
    <submittedName>
        <fullName evidence="2">Uncharacterized protein</fullName>
    </submittedName>
</protein>
<dbReference type="EMBL" id="PIPK01000025">
    <property type="protein sequence ID" value="RUO18098.1"/>
    <property type="molecule type" value="Genomic_DNA"/>
</dbReference>